<organism evidence="2">
    <name type="scientific">marine sediment metagenome</name>
    <dbReference type="NCBI Taxonomy" id="412755"/>
    <lineage>
        <taxon>unclassified sequences</taxon>
        <taxon>metagenomes</taxon>
        <taxon>ecological metagenomes</taxon>
    </lineage>
</organism>
<protein>
    <recommendedName>
        <fullName evidence="1">Methyltransferase type 11 domain-containing protein</fullName>
    </recommendedName>
</protein>
<dbReference type="GO" id="GO:0008757">
    <property type="term" value="F:S-adenosylmethionine-dependent methyltransferase activity"/>
    <property type="evidence" value="ECO:0007669"/>
    <property type="project" value="InterPro"/>
</dbReference>
<dbReference type="Gene3D" id="3.40.50.150">
    <property type="entry name" value="Vaccinia Virus protein VP39"/>
    <property type="match status" value="1"/>
</dbReference>
<reference evidence="2" key="1">
    <citation type="journal article" date="2014" name="Front. Microbiol.">
        <title>High frequency of phylogenetically diverse reductive dehalogenase-homologous genes in deep subseafloor sedimentary metagenomes.</title>
        <authorList>
            <person name="Kawai M."/>
            <person name="Futagami T."/>
            <person name="Toyoda A."/>
            <person name="Takaki Y."/>
            <person name="Nishi S."/>
            <person name="Hori S."/>
            <person name="Arai W."/>
            <person name="Tsubouchi T."/>
            <person name="Morono Y."/>
            <person name="Uchiyama I."/>
            <person name="Ito T."/>
            <person name="Fujiyama A."/>
            <person name="Inagaki F."/>
            <person name="Takami H."/>
        </authorList>
    </citation>
    <scope>NUCLEOTIDE SEQUENCE</scope>
    <source>
        <strain evidence="2">Expedition CK06-06</strain>
    </source>
</reference>
<dbReference type="CDD" id="cd02440">
    <property type="entry name" value="AdoMet_MTases"/>
    <property type="match status" value="1"/>
</dbReference>
<accession>X0S9R4</accession>
<comment type="caution">
    <text evidence="2">The sequence shown here is derived from an EMBL/GenBank/DDBJ whole genome shotgun (WGS) entry which is preliminary data.</text>
</comment>
<dbReference type="PANTHER" id="PTHR43591">
    <property type="entry name" value="METHYLTRANSFERASE"/>
    <property type="match status" value="1"/>
</dbReference>
<dbReference type="AlphaFoldDB" id="X0S9R4"/>
<gene>
    <name evidence="2" type="ORF">S01H1_13036</name>
</gene>
<dbReference type="InterPro" id="IPR029063">
    <property type="entry name" value="SAM-dependent_MTases_sf"/>
</dbReference>
<evidence type="ECO:0000313" key="2">
    <source>
        <dbReference type="EMBL" id="GAF72667.1"/>
    </source>
</evidence>
<dbReference type="InterPro" id="IPR013216">
    <property type="entry name" value="Methyltransf_11"/>
</dbReference>
<proteinExistence type="predicted"/>
<name>X0S9R4_9ZZZZ</name>
<dbReference type="SUPFAM" id="SSF53335">
    <property type="entry name" value="S-adenosyl-L-methionine-dependent methyltransferases"/>
    <property type="match status" value="1"/>
</dbReference>
<evidence type="ECO:0000259" key="1">
    <source>
        <dbReference type="Pfam" id="PF08241"/>
    </source>
</evidence>
<sequence>MEELQKEIEENSRNVFGNHHISEQSNEQLYKRKFDRINYEYLELPEGWFKGKKALDAASGTALSNTHKLLELGAEVTSLDLPGDHEFDESRIKDKFKGKYKLMRGNILALPFEDNTFDYVHCEGALHHTIHPKKGFMELARVTKPGGYLYVTAFGTPGIFREVEDFLREKYKKGQDFQKLIDTLTEEKLQAVIKWINANLKEDHPPIPLELFDQDLVVTIKDRLQAPIYTRHSTTEVLSWYKEAVFKTAKRITRYPKGCKNMRRYMSPIYEQWNHPLSKFINGDGFIQVIGQK</sequence>
<dbReference type="Pfam" id="PF08241">
    <property type="entry name" value="Methyltransf_11"/>
    <property type="match status" value="1"/>
</dbReference>
<feature type="domain" description="Methyltransferase type 11" evidence="1">
    <location>
        <begin position="55"/>
        <end position="151"/>
    </location>
</feature>
<dbReference type="EMBL" id="BARS01006719">
    <property type="protein sequence ID" value="GAF72667.1"/>
    <property type="molecule type" value="Genomic_DNA"/>
</dbReference>